<dbReference type="Gene3D" id="3.30.2320.30">
    <property type="entry name" value="ATP synthase, E subunit, C-terminal"/>
    <property type="match status" value="1"/>
</dbReference>
<dbReference type="AlphaFoldDB" id="A0A926DM98"/>
<evidence type="ECO:0000313" key="1">
    <source>
        <dbReference type="EMBL" id="MBC8541585.1"/>
    </source>
</evidence>
<comment type="caution">
    <text evidence="1">The sequence shown here is derived from an EMBL/GenBank/DDBJ whole genome shotgun (WGS) entry which is preliminary data.</text>
</comment>
<dbReference type="InterPro" id="IPR038495">
    <property type="entry name" value="ATPase_E_C"/>
</dbReference>
<gene>
    <name evidence="1" type="ORF">H8698_11410</name>
</gene>
<sequence>MAEEDRMKKIVSMPQQEYEELLANLIVKYYRPGFDEIQFNLRDKNRLSLMRFIVMLNAKFKATGRVVPLLKIAAQTADIQGGFVLADGTNTIDCTLATLLQNDESLLPV</sequence>
<proteinExistence type="predicted"/>
<organism evidence="1 2">
    <name type="scientific">Congzhengia minquanensis</name>
    <dbReference type="NCBI Taxonomy" id="2763657"/>
    <lineage>
        <taxon>Bacteria</taxon>
        <taxon>Bacillati</taxon>
        <taxon>Bacillota</taxon>
        <taxon>Clostridia</taxon>
        <taxon>Eubacteriales</taxon>
        <taxon>Oscillospiraceae</taxon>
        <taxon>Congzhengia</taxon>
    </lineage>
</organism>
<evidence type="ECO:0000313" key="2">
    <source>
        <dbReference type="Proteomes" id="UP000611762"/>
    </source>
</evidence>
<dbReference type="SUPFAM" id="SSF160527">
    <property type="entry name" value="V-type ATPase subunit E-like"/>
    <property type="match status" value="1"/>
</dbReference>
<protein>
    <submittedName>
        <fullName evidence="1">Uncharacterized protein</fullName>
    </submittedName>
</protein>
<dbReference type="Proteomes" id="UP000611762">
    <property type="component" value="Unassembled WGS sequence"/>
</dbReference>
<dbReference type="RefSeq" id="WP_249313604.1">
    <property type="nucleotide sequence ID" value="NZ_JACRSU010000004.1"/>
</dbReference>
<name>A0A926DM98_9FIRM</name>
<dbReference type="EMBL" id="JACRSU010000004">
    <property type="protein sequence ID" value="MBC8541585.1"/>
    <property type="molecule type" value="Genomic_DNA"/>
</dbReference>
<accession>A0A926DM98</accession>
<reference evidence="1" key="1">
    <citation type="submission" date="2020-08" db="EMBL/GenBank/DDBJ databases">
        <title>Genome public.</title>
        <authorList>
            <person name="Liu C."/>
            <person name="Sun Q."/>
        </authorList>
    </citation>
    <scope>NUCLEOTIDE SEQUENCE</scope>
    <source>
        <strain evidence="1">H8</strain>
    </source>
</reference>
<keyword evidence="2" id="KW-1185">Reference proteome</keyword>